<comment type="caution">
    <text evidence="1">The sequence shown here is derived from an EMBL/GenBank/DDBJ whole genome shotgun (WGS) entry which is preliminary data.</text>
</comment>
<dbReference type="Proteomes" id="UP001183222">
    <property type="component" value="Unassembled WGS sequence"/>
</dbReference>
<evidence type="ECO:0000313" key="1">
    <source>
        <dbReference type="EMBL" id="MDT0276103.1"/>
    </source>
</evidence>
<keyword evidence="2" id="KW-1185">Reference proteome</keyword>
<sequence length="83" mass="8946">MTREVVHQGVGRWREMDQEPSTLVAPGVVDEDKALLTELASSGLPVIRADSADGRVVDRQIGEVYAARIEEFISRLVAGGTAP</sequence>
<gene>
    <name evidence="1" type="ORF">RM425_09345</name>
</gene>
<name>A0ABU2K7F7_9ACTN</name>
<evidence type="ECO:0000313" key="2">
    <source>
        <dbReference type="Proteomes" id="UP001183222"/>
    </source>
</evidence>
<dbReference type="EMBL" id="JAVREI010000005">
    <property type="protein sequence ID" value="MDT0276103.1"/>
    <property type="molecule type" value="Genomic_DNA"/>
</dbReference>
<organism evidence="1 2">
    <name type="scientific">Blastococcus goldschmidtiae</name>
    <dbReference type="NCBI Taxonomy" id="3075546"/>
    <lineage>
        <taxon>Bacteria</taxon>
        <taxon>Bacillati</taxon>
        <taxon>Actinomycetota</taxon>
        <taxon>Actinomycetes</taxon>
        <taxon>Geodermatophilales</taxon>
        <taxon>Geodermatophilaceae</taxon>
        <taxon>Blastococcus</taxon>
    </lineage>
</organism>
<proteinExistence type="predicted"/>
<protein>
    <submittedName>
        <fullName evidence="1">Uncharacterized protein</fullName>
    </submittedName>
</protein>
<dbReference type="RefSeq" id="WP_311344924.1">
    <property type="nucleotide sequence ID" value="NZ_JAVREI010000005.1"/>
</dbReference>
<reference evidence="2" key="1">
    <citation type="submission" date="2023-07" db="EMBL/GenBank/DDBJ databases">
        <title>30 novel species of actinomycetes from the DSMZ collection.</title>
        <authorList>
            <person name="Nouioui I."/>
        </authorList>
    </citation>
    <scope>NUCLEOTIDE SEQUENCE [LARGE SCALE GENOMIC DNA]</scope>
    <source>
        <strain evidence="2">DSM 46792</strain>
    </source>
</reference>
<accession>A0ABU2K7F7</accession>